<dbReference type="EMBL" id="RJUF01000036">
    <property type="protein sequence ID" value="MCP9763704.1"/>
    <property type="molecule type" value="Genomic_DNA"/>
</dbReference>
<sequence>MSKKYSLSTNQISASESKHKIILDFDKGNYYSLNMVGAFIWDELKEQSLSLEEIIHKVVETFDITVKECENDLHVLLEDLQKEKLLIVSE</sequence>
<dbReference type="AlphaFoldDB" id="A0AAE3KTG0"/>
<reference evidence="1 2" key="1">
    <citation type="submission" date="2018-11" db="EMBL/GenBank/DDBJ databases">
        <title>Novel bacteria species description.</title>
        <authorList>
            <person name="Han J.-H."/>
        </authorList>
    </citation>
    <scope>NUCLEOTIDE SEQUENCE [LARGE SCALE GENOMIC DNA]</scope>
    <source>
        <strain evidence="1 2">KCTC23259</strain>
    </source>
</reference>
<dbReference type="InterPro" id="IPR041881">
    <property type="entry name" value="PqqD_sf"/>
</dbReference>
<evidence type="ECO:0000313" key="2">
    <source>
        <dbReference type="Proteomes" id="UP001204144"/>
    </source>
</evidence>
<organism evidence="1 2">
    <name type="scientific">Lacihabitans soyangensis</name>
    <dbReference type="NCBI Taxonomy" id="869394"/>
    <lineage>
        <taxon>Bacteria</taxon>
        <taxon>Pseudomonadati</taxon>
        <taxon>Bacteroidota</taxon>
        <taxon>Cytophagia</taxon>
        <taxon>Cytophagales</taxon>
        <taxon>Leadbetterellaceae</taxon>
        <taxon>Lacihabitans</taxon>
    </lineage>
</organism>
<name>A0AAE3KTG0_9BACT</name>
<evidence type="ECO:0000313" key="1">
    <source>
        <dbReference type="EMBL" id="MCP9763704.1"/>
    </source>
</evidence>
<gene>
    <name evidence="1" type="ORF">EGI31_12130</name>
</gene>
<protein>
    <submittedName>
        <fullName evidence="1">PqqD family protein</fullName>
    </submittedName>
</protein>
<dbReference type="InterPro" id="IPR008792">
    <property type="entry name" value="PQQD"/>
</dbReference>
<comment type="caution">
    <text evidence="1">The sequence shown here is derived from an EMBL/GenBank/DDBJ whole genome shotgun (WGS) entry which is preliminary data.</text>
</comment>
<dbReference type="Gene3D" id="1.10.10.1150">
    <property type="entry name" value="Coenzyme PQQ synthesis protein D (PqqD)"/>
    <property type="match status" value="1"/>
</dbReference>
<keyword evidence="2" id="KW-1185">Reference proteome</keyword>
<proteinExistence type="predicted"/>
<dbReference type="RefSeq" id="WP_255037477.1">
    <property type="nucleotide sequence ID" value="NZ_RJUF01000036.1"/>
</dbReference>
<dbReference type="Proteomes" id="UP001204144">
    <property type="component" value="Unassembled WGS sequence"/>
</dbReference>
<dbReference type="Pfam" id="PF05402">
    <property type="entry name" value="PqqD"/>
    <property type="match status" value="1"/>
</dbReference>
<accession>A0AAE3KTG0</accession>